<feature type="signal peptide" evidence="1">
    <location>
        <begin position="1"/>
        <end position="28"/>
    </location>
</feature>
<sequence length="549" mass="56557">MYSQQFRKLGRCVLAASAVSLGALSLGAQTTTGAAPAPAGPNPSRVDLFGGYSYLGPHGVVKPANIGYASVDEGAIGSGTYWFNKYVGAQLEFSAHPGGRNDAAYFASGGLAVRAPMQYFTLFAHGLAGGARVGGPNNTPGNPFYVEPYQWGPTLTAGGGMDYDLPKIGGFRLGLRLFQADYVYFHEDFGPYFPVPTNQQNAGILGGRANINNARLSTGLVLKFGSIVPPPPVTYACVVSPTSAYAGDPITVTGTAANLNPKKTPTYSWTSDGGKITGTSNVANIDTTGLNAGTYNVKGHVSEGAKPGQFADCTVPFTINPPQPPTITCSASPSSVNPGDSSTITSMANSPQGRPLTYSYSATAGSISGTTSTTTLSTVGAAPGTITVTCNVADDKGQTASATTTVSITAPPAPVVASTQQLCTISFTNDKRRPARVDNEAKACLDQIAQNLNRSADSKLAVTGNGKGKLAAQRAVNEKEYLTHGEGGAGIDPSRIQVYTGTTGDDTVTNTLIPAGATAGDYGTPVDETKVKAQSRTAAAPAHHRRHKK</sequence>
<evidence type="ECO:0008006" key="4">
    <source>
        <dbReference type="Google" id="ProtNLM"/>
    </source>
</evidence>
<dbReference type="SUPFAM" id="SSF49299">
    <property type="entry name" value="PKD domain"/>
    <property type="match status" value="2"/>
</dbReference>
<proteinExistence type="predicted"/>
<organism evidence="2 3">
    <name type="scientific">Terriglobus aquaticus</name>
    <dbReference type="NCBI Taxonomy" id="940139"/>
    <lineage>
        <taxon>Bacteria</taxon>
        <taxon>Pseudomonadati</taxon>
        <taxon>Acidobacteriota</taxon>
        <taxon>Terriglobia</taxon>
        <taxon>Terriglobales</taxon>
        <taxon>Acidobacteriaceae</taxon>
        <taxon>Terriglobus</taxon>
    </lineage>
</organism>
<dbReference type="InterPro" id="IPR013783">
    <property type="entry name" value="Ig-like_fold"/>
</dbReference>
<name>A0ABW9KP86_9BACT</name>
<evidence type="ECO:0000313" key="2">
    <source>
        <dbReference type="EMBL" id="MFN2976470.1"/>
    </source>
</evidence>
<accession>A0ABW9KP86</accession>
<dbReference type="EMBL" id="JBJYXY010000001">
    <property type="protein sequence ID" value="MFN2976470.1"/>
    <property type="molecule type" value="Genomic_DNA"/>
</dbReference>
<evidence type="ECO:0000313" key="3">
    <source>
        <dbReference type="Proteomes" id="UP001634747"/>
    </source>
</evidence>
<reference evidence="2 3" key="1">
    <citation type="submission" date="2024-12" db="EMBL/GenBank/DDBJ databases">
        <authorList>
            <person name="Lee Y."/>
        </authorList>
    </citation>
    <scope>NUCLEOTIDE SEQUENCE [LARGE SCALE GENOMIC DNA]</scope>
    <source>
        <strain evidence="2 3">03SUJ4</strain>
    </source>
</reference>
<keyword evidence="3" id="KW-1185">Reference proteome</keyword>
<feature type="chain" id="PRO_5045184746" description="Ig-like domain-containing protein" evidence="1">
    <location>
        <begin position="29"/>
        <end position="549"/>
    </location>
</feature>
<protein>
    <recommendedName>
        <fullName evidence="4">Ig-like domain-containing protein</fullName>
    </recommendedName>
</protein>
<dbReference type="InterPro" id="IPR035986">
    <property type="entry name" value="PKD_dom_sf"/>
</dbReference>
<comment type="caution">
    <text evidence="2">The sequence shown here is derived from an EMBL/GenBank/DDBJ whole genome shotgun (WGS) entry which is preliminary data.</text>
</comment>
<evidence type="ECO:0000256" key="1">
    <source>
        <dbReference type="SAM" id="SignalP"/>
    </source>
</evidence>
<dbReference type="RefSeq" id="WP_263412053.1">
    <property type="nucleotide sequence ID" value="NZ_BAABBH010000001.1"/>
</dbReference>
<keyword evidence="1" id="KW-0732">Signal</keyword>
<dbReference type="Proteomes" id="UP001634747">
    <property type="component" value="Unassembled WGS sequence"/>
</dbReference>
<gene>
    <name evidence="2" type="ORF">ACK2TP_11910</name>
</gene>
<dbReference type="Gene3D" id="2.60.40.10">
    <property type="entry name" value="Immunoglobulins"/>
    <property type="match status" value="2"/>
</dbReference>